<organism evidence="11 12">
    <name type="scientific">Heyndrickxia oleronia</name>
    <dbReference type="NCBI Taxonomy" id="38875"/>
    <lineage>
        <taxon>Bacteria</taxon>
        <taxon>Bacillati</taxon>
        <taxon>Bacillota</taxon>
        <taxon>Bacilli</taxon>
        <taxon>Bacillales</taxon>
        <taxon>Bacillaceae</taxon>
        <taxon>Heyndrickxia</taxon>
    </lineage>
</organism>
<evidence type="ECO:0000256" key="1">
    <source>
        <dbReference type="ARBA" id="ARBA00004365"/>
    </source>
</evidence>
<dbReference type="Pfam" id="PF00460">
    <property type="entry name" value="Flg_bb_rod"/>
    <property type="match status" value="1"/>
</dbReference>
<dbReference type="SUPFAM" id="SSF64518">
    <property type="entry name" value="Phase 1 flagellin"/>
    <property type="match status" value="1"/>
</dbReference>
<dbReference type="PRINTS" id="PR01005">
    <property type="entry name" value="FLGHOOKAP1"/>
</dbReference>
<dbReference type="InterPro" id="IPR002371">
    <property type="entry name" value="FlgK"/>
</dbReference>
<name>A0AAW6SWL9_9BACI</name>
<dbReference type="PANTHER" id="PTHR30033:SF1">
    <property type="entry name" value="FLAGELLAR HOOK-ASSOCIATED PROTEIN 1"/>
    <property type="match status" value="1"/>
</dbReference>
<feature type="domain" description="Flagellar basal-body/hook protein C-terminal" evidence="9">
    <location>
        <begin position="440"/>
        <end position="478"/>
    </location>
</feature>
<comment type="caution">
    <text evidence="11">The sequence shown here is derived from an EMBL/GenBank/DDBJ whole genome shotgun (WGS) entry which is preliminary data.</text>
</comment>
<dbReference type="GO" id="GO:0009424">
    <property type="term" value="C:bacterial-type flagellum hook"/>
    <property type="evidence" value="ECO:0007669"/>
    <property type="project" value="UniProtKB-UniRule"/>
</dbReference>
<dbReference type="RefSeq" id="WP_280616578.1">
    <property type="nucleotide sequence ID" value="NZ_JAROYP010000005.1"/>
</dbReference>
<keyword evidence="11" id="KW-0966">Cell projection</keyword>
<keyword evidence="11" id="KW-0969">Cilium</keyword>
<dbReference type="GO" id="GO:0044780">
    <property type="term" value="P:bacterial-type flagellum assembly"/>
    <property type="evidence" value="ECO:0007669"/>
    <property type="project" value="InterPro"/>
</dbReference>
<dbReference type="InterPro" id="IPR001444">
    <property type="entry name" value="Flag_bb_rod_N"/>
</dbReference>
<accession>A0AAW6SWL9</accession>
<dbReference type="InterPro" id="IPR010930">
    <property type="entry name" value="Flg_bb/hook_C_dom"/>
</dbReference>
<evidence type="ECO:0000256" key="2">
    <source>
        <dbReference type="ARBA" id="ARBA00004613"/>
    </source>
</evidence>
<evidence type="ECO:0000259" key="10">
    <source>
        <dbReference type="Pfam" id="PF22638"/>
    </source>
</evidence>
<dbReference type="NCBIfam" id="TIGR02492">
    <property type="entry name" value="flgK_ends"/>
    <property type="match status" value="1"/>
</dbReference>
<keyword evidence="11" id="KW-0282">Flagellum</keyword>
<evidence type="ECO:0000313" key="11">
    <source>
        <dbReference type="EMBL" id="MDH5161277.1"/>
    </source>
</evidence>
<evidence type="ECO:0000256" key="3">
    <source>
        <dbReference type="ARBA" id="ARBA00009677"/>
    </source>
</evidence>
<keyword evidence="5 7" id="KW-0964">Secreted</keyword>
<dbReference type="Pfam" id="PF22638">
    <property type="entry name" value="FlgK_D1"/>
    <property type="match status" value="1"/>
</dbReference>
<evidence type="ECO:0000256" key="6">
    <source>
        <dbReference type="ARBA" id="ARBA00023143"/>
    </source>
</evidence>
<evidence type="ECO:0000256" key="4">
    <source>
        <dbReference type="ARBA" id="ARBA00016244"/>
    </source>
</evidence>
<comment type="similarity">
    <text evidence="3 7">Belongs to the flagella basal body rod proteins family.</text>
</comment>
<gene>
    <name evidence="7 11" type="primary">flgK</name>
    <name evidence="11" type="ORF">P5X88_10025</name>
</gene>
<evidence type="ECO:0000256" key="7">
    <source>
        <dbReference type="RuleBase" id="RU362065"/>
    </source>
</evidence>
<dbReference type="InterPro" id="IPR053927">
    <property type="entry name" value="FlgK_helical"/>
</dbReference>
<evidence type="ECO:0000259" key="8">
    <source>
        <dbReference type="Pfam" id="PF00460"/>
    </source>
</evidence>
<evidence type="ECO:0000259" key="9">
    <source>
        <dbReference type="Pfam" id="PF06429"/>
    </source>
</evidence>
<protein>
    <recommendedName>
        <fullName evidence="4 7">Flagellar hook-associated protein 1</fullName>
        <shortName evidence="7">HAP1</shortName>
    </recommendedName>
</protein>
<dbReference type="AlphaFoldDB" id="A0AAW6SWL9"/>
<dbReference type="Proteomes" id="UP001159179">
    <property type="component" value="Unassembled WGS sequence"/>
</dbReference>
<dbReference type="EMBL" id="JAROYP010000005">
    <property type="protein sequence ID" value="MDH5161277.1"/>
    <property type="molecule type" value="Genomic_DNA"/>
</dbReference>
<feature type="domain" description="Flagellar basal body rod protein N-terminal" evidence="8">
    <location>
        <begin position="8"/>
        <end position="38"/>
    </location>
</feature>
<evidence type="ECO:0000256" key="5">
    <source>
        <dbReference type="ARBA" id="ARBA00022525"/>
    </source>
</evidence>
<dbReference type="PANTHER" id="PTHR30033">
    <property type="entry name" value="FLAGELLAR HOOK-ASSOCIATED PROTEIN 1"/>
    <property type="match status" value="1"/>
</dbReference>
<reference evidence="11" key="1">
    <citation type="submission" date="2023-03" db="EMBL/GenBank/DDBJ databases">
        <title>Bacterial isolates from washroom surfaces on a university campus.</title>
        <authorList>
            <person name="Holman D.B."/>
            <person name="Gzyl K.E."/>
            <person name="Taheri A.E."/>
        </authorList>
    </citation>
    <scope>NUCLEOTIDE SEQUENCE</scope>
    <source>
        <strain evidence="11">RD03</strain>
    </source>
</reference>
<feature type="domain" description="Flagellar hook-associated protein FlgK helical" evidence="10">
    <location>
        <begin position="102"/>
        <end position="357"/>
    </location>
</feature>
<dbReference type="GO" id="GO:0005576">
    <property type="term" value="C:extracellular region"/>
    <property type="evidence" value="ECO:0007669"/>
    <property type="project" value="UniProtKB-SubCell"/>
</dbReference>
<evidence type="ECO:0000313" key="12">
    <source>
        <dbReference type="Proteomes" id="UP001159179"/>
    </source>
</evidence>
<comment type="subcellular location">
    <subcellularLocation>
        <location evidence="1 7">Bacterial flagellum</location>
    </subcellularLocation>
    <subcellularLocation>
        <location evidence="2 7">Secreted</location>
    </subcellularLocation>
</comment>
<proteinExistence type="inferred from homology"/>
<keyword evidence="6 7" id="KW-0975">Bacterial flagellum</keyword>
<sequence>MVSTFHGLETAKRGMNTQQSALYVTGQNISNANTLGYTRQRVNFEATPAYPAAAMNRPQIPGQMGTGVQAGSIQRIRDSFLDLQFRGENNKLGYWNTKAESLSKLEDIMNEPSDSGLAATLGQFWQSLQDLSVNPENDGARSVVLQRGQAVAETFRYLSDSIKGVQKDLGNEVNVSIRNINSILKQIGEVNKQISEVEPHGYVPNDLYDERDRLVDELSGYVNIKVEVKKSGGNPSDIAEGIYNIKILNDDGTTGVSLIEGSKYGEINEIDETKPVDTLTFTGADGSSNGLSFDKLPTGKIRGLIESFGYTDGGNIKGIYPEMLAQLNDLASTFITKFNEQHKKGFTLDGTGGEDFFSGTSAEDIKVIIASNKDIAASANGDRGDGQNAIDLSKVQSTADITSKYQSIIGKLGVDAQQANRLTSNTANLLQSADERRQSVSAVSIDEEFINMIKYQQAYNASARNITIVDEMLDKIINGMGLGGR</sequence>
<dbReference type="Pfam" id="PF06429">
    <property type="entry name" value="Flg_bbr_C"/>
    <property type="match status" value="1"/>
</dbReference>
<dbReference type="GO" id="GO:0005198">
    <property type="term" value="F:structural molecule activity"/>
    <property type="evidence" value="ECO:0007669"/>
    <property type="project" value="UniProtKB-UniRule"/>
</dbReference>